<reference evidence="2" key="1">
    <citation type="submission" date="2021-01" db="EMBL/GenBank/DDBJ databases">
        <title>Caligus Genome Assembly.</title>
        <authorList>
            <person name="Gallardo-Escarate C."/>
        </authorList>
    </citation>
    <scope>NUCLEOTIDE SEQUENCE [LARGE SCALE GENOMIC DNA]</scope>
</reference>
<name>A0A7T8GRS7_CALRO</name>
<dbReference type="EMBL" id="CP045904">
    <property type="protein sequence ID" value="QQP36390.1"/>
    <property type="molecule type" value="Genomic_DNA"/>
</dbReference>
<dbReference type="Proteomes" id="UP000595437">
    <property type="component" value="Chromosome 15"/>
</dbReference>
<keyword evidence="2" id="KW-1185">Reference proteome</keyword>
<accession>A0A7T8GRS7</accession>
<evidence type="ECO:0000313" key="1">
    <source>
        <dbReference type="EMBL" id="QQP36390.1"/>
    </source>
</evidence>
<gene>
    <name evidence="1" type="ORF">FKW44_021472</name>
</gene>
<proteinExistence type="predicted"/>
<protein>
    <submittedName>
        <fullName evidence="1">Uncharacterized protein</fullName>
    </submittedName>
</protein>
<dbReference type="AlphaFoldDB" id="A0A7T8GRS7"/>
<sequence>MPVGLRRRGSFRGERELCVLEHVFSIPADRLLTLFRVSERGYSGSSHVEVLTTAAMWRKEVYPSSSEGLPPGTHSFSIGVEVEVFNTARDSEAFGW</sequence>
<organism evidence="1 2">
    <name type="scientific">Caligus rogercresseyi</name>
    <name type="common">Sea louse</name>
    <dbReference type="NCBI Taxonomy" id="217165"/>
    <lineage>
        <taxon>Eukaryota</taxon>
        <taxon>Metazoa</taxon>
        <taxon>Ecdysozoa</taxon>
        <taxon>Arthropoda</taxon>
        <taxon>Crustacea</taxon>
        <taxon>Multicrustacea</taxon>
        <taxon>Hexanauplia</taxon>
        <taxon>Copepoda</taxon>
        <taxon>Siphonostomatoida</taxon>
        <taxon>Caligidae</taxon>
        <taxon>Caligus</taxon>
    </lineage>
</organism>
<evidence type="ECO:0000313" key="2">
    <source>
        <dbReference type="Proteomes" id="UP000595437"/>
    </source>
</evidence>